<proteinExistence type="inferred from homology"/>
<dbReference type="InterPro" id="IPR016140">
    <property type="entry name" value="Bifunc_inhib/LTP/seed_store"/>
</dbReference>
<feature type="domain" description="Bifunctional inhibitor/plant lipid transfer protein/seed storage helical" evidence="3">
    <location>
        <begin position="51"/>
        <end position="125"/>
    </location>
</feature>
<feature type="chain" id="PRO_5022666083" evidence="2">
    <location>
        <begin position="27"/>
        <end position="139"/>
    </location>
</feature>
<sequence length="139" mass="15119">MYSSNKTSPLALFFFLNLLFFSLVTSHQPVQPPNPVQPPSPTPPTNNGATCPRNTLNIAACANVLNLVSLLNNQPNQSYPPCCSLIQGLADLEARVCLCTALRLKVGSLVSLIVPINLNLIVNNCDRKLKSPYNMCPRV</sequence>
<dbReference type="Pfam" id="PF14547">
    <property type="entry name" value="Hydrophob_seed"/>
    <property type="match status" value="1"/>
</dbReference>
<evidence type="ECO:0000256" key="2">
    <source>
        <dbReference type="SAM" id="SignalP"/>
    </source>
</evidence>
<comment type="similarity">
    <text evidence="1">Belongs to the plant LTP family. PEARLI1 subfamily.</text>
</comment>
<dbReference type="SMART" id="SM00499">
    <property type="entry name" value="AAI"/>
    <property type="match status" value="1"/>
</dbReference>
<gene>
    <name evidence="4" type="ORF">E5676_scaffold1017G00160</name>
</gene>
<name>A0A5D3CLJ3_CUCMM</name>
<dbReference type="InterPro" id="IPR051636">
    <property type="entry name" value="Plant_LTP/defense-related"/>
</dbReference>
<accession>A0A5D3CLJ3</accession>
<dbReference type="Proteomes" id="UP000321947">
    <property type="component" value="Unassembled WGS sequence"/>
</dbReference>
<evidence type="ECO:0000256" key="1">
    <source>
        <dbReference type="ARBA" id="ARBA00008965"/>
    </source>
</evidence>
<feature type="signal peptide" evidence="2">
    <location>
        <begin position="1"/>
        <end position="26"/>
    </location>
</feature>
<dbReference type="SUPFAM" id="SSF47699">
    <property type="entry name" value="Bifunctional inhibitor/lipid-transfer protein/seed storage 2S albumin"/>
    <property type="match status" value="1"/>
</dbReference>
<dbReference type="CDD" id="cd01958">
    <property type="entry name" value="HPS_like"/>
    <property type="match status" value="1"/>
</dbReference>
<evidence type="ECO:0000313" key="4">
    <source>
        <dbReference type="EMBL" id="TYK12008.1"/>
    </source>
</evidence>
<organism evidence="4 5">
    <name type="scientific">Cucumis melo var. makuwa</name>
    <name type="common">Oriental melon</name>
    <dbReference type="NCBI Taxonomy" id="1194695"/>
    <lineage>
        <taxon>Eukaryota</taxon>
        <taxon>Viridiplantae</taxon>
        <taxon>Streptophyta</taxon>
        <taxon>Embryophyta</taxon>
        <taxon>Tracheophyta</taxon>
        <taxon>Spermatophyta</taxon>
        <taxon>Magnoliopsida</taxon>
        <taxon>eudicotyledons</taxon>
        <taxon>Gunneridae</taxon>
        <taxon>Pentapetalae</taxon>
        <taxon>rosids</taxon>
        <taxon>fabids</taxon>
        <taxon>Cucurbitales</taxon>
        <taxon>Cucurbitaceae</taxon>
        <taxon>Benincaseae</taxon>
        <taxon>Cucumis</taxon>
    </lineage>
</organism>
<dbReference type="PANTHER" id="PTHR31731">
    <property type="match status" value="1"/>
</dbReference>
<protein>
    <submittedName>
        <fullName evidence="4">14 kDa proline-rich protein DC2.15-like</fullName>
    </submittedName>
</protein>
<dbReference type="InterPro" id="IPR027923">
    <property type="entry name" value="Hydrophob_seed_dom"/>
</dbReference>
<dbReference type="EMBL" id="SSTD01010328">
    <property type="protein sequence ID" value="TYK12008.1"/>
    <property type="molecule type" value="Genomic_DNA"/>
</dbReference>
<comment type="caution">
    <text evidence="4">The sequence shown here is derived from an EMBL/GenBank/DDBJ whole genome shotgun (WGS) entry which is preliminary data.</text>
</comment>
<evidence type="ECO:0000313" key="5">
    <source>
        <dbReference type="Proteomes" id="UP000321947"/>
    </source>
</evidence>
<evidence type="ECO:0000259" key="3">
    <source>
        <dbReference type="SMART" id="SM00499"/>
    </source>
</evidence>
<dbReference type="AlphaFoldDB" id="A0A5D3CLJ3"/>
<reference evidence="4 5" key="1">
    <citation type="submission" date="2019-08" db="EMBL/GenBank/DDBJ databases">
        <title>Draft genome sequences of two oriental melons (Cucumis melo L. var makuwa).</title>
        <authorList>
            <person name="Kwon S.-Y."/>
        </authorList>
    </citation>
    <scope>NUCLEOTIDE SEQUENCE [LARGE SCALE GENOMIC DNA]</scope>
    <source>
        <strain evidence="5">cv. Chang Bougi</strain>
        <tissue evidence="4">Leaf</tissue>
    </source>
</reference>
<dbReference type="InterPro" id="IPR036312">
    <property type="entry name" value="Bifun_inhib/LTP/seed_sf"/>
</dbReference>
<dbReference type="Gene3D" id="1.10.110.10">
    <property type="entry name" value="Plant lipid-transfer and hydrophobic proteins"/>
    <property type="match status" value="1"/>
</dbReference>
<keyword evidence="2" id="KW-0732">Signal</keyword>